<feature type="coiled-coil region" evidence="1">
    <location>
        <begin position="86"/>
        <end position="113"/>
    </location>
</feature>
<dbReference type="EMBL" id="GL984107">
    <property type="protein sequence ID" value="EGR29764.1"/>
    <property type="molecule type" value="Genomic_DNA"/>
</dbReference>
<feature type="coiled-coil region" evidence="1">
    <location>
        <begin position="181"/>
        <end position="236"/>
    </location>
</feature>
<dbReference type="Proteomes" id="UP000008983">
    <property type="component" value="Unassembled WGS sequence"/>
</dbReference>
<evidence type="ECO:0000313" key="3">
    <source>
        <dbReference type="Proteomes" id="UP000008983"/>
    </source>
</evidence>
<accession>G0QYD9</accession>
<gene>
    <name evidence="2" type="ORF">IMG5_148900</name>
</gene>
<dbReference type="InParanoid" id="G0QYD9"/>
<name>G0QYD9_ICHMU</name>
<evidence type="ECO:0000313" key="2">
    <source>
        <dbReference type="EMBL" id="EGR29764.1"/>
    </source>
</evidence>
<protein>
    <submittedName>
        <fullName evidence="2">Uncharacterized protein</fullName>
    </submittedName>
</protein>
<evidence type="ECO:0000256" key="1">
    <source>
        <dbReference type="SAM" id="Coils"/>
    </source>
</evidence>
<feature type="coiled-coil region" evidence="1">
    <location>
        <begin position="10"/>
        <end position="58"/>
    </location>
</feature>
<proteinExistence type="predicted"/>
<dbReference type="RefSeq" id="XP_004031000.1">
    <property type="nucleotide sequence ID" value="XM_004030952.1"/>
</dbReference>
<keyword evidence="3" id="KW-1185">Reference proteome</keyword>
<sequence length="280" mass="33459">MLQSVFNKEKNNLLQQIEEYKIRITEFQQRMKQVFLDLEKIQNELNSKINLAQEYKIKYESLQKTQEMQTFQYQREIEQIQSQIPSVSYEYEIKELREKLQKKKEKIKQCKQKVIVNTETVIVEKPVEVERIVEVIKYVPVEKIVKQIIPPKQPIVIQECGVQKEVENHNEEILIVKDQKIQDLTVQIDRITKQYNELIESYSELESEYNFVISDRQNILNQINNYNVYIKQLELQYSHKNQELMDRIALIQAFLSKKKSDPSKIIIKVGEKGVPIVERI</sequence>
<reference evidence="2 3" key="1">
    <citation type="submission" date="2011-07" db="EMBL/GenBank/DDBJ databases">
        <authorList>
            <person name="Coyne R."/>
            <person name="Brami D."/>
            <person name="Johnson J."/>
            <person name="Hostetler J."/>
            <person name="Hannick L."/>
            <person name="Clark T."/>
            <person name="Cassidy-Hanley D."/>
            <person name="Inman J."/>
        </authorList>
    </citation>
    <scope>NUCLEOTIDE SEQUENCE [LARGE SCALE GENOMIC DNA]</scope>
    <source>
        <strain evidence="2 3">G5</strain>
    </source>
</reference>
<dbReference type="GeneID" id="14905873"/>
<dbReference type="eggNOG" id="ENOG502SU45">
    <property type="taxonomic scope" value="Eukaryota"/>
</dbReference>
<dbReference type="OrthoDB" id="10671255at2759"/>
<organism evidence="2 3">
    <name type="scientific">Ichthyophthirius multifiliis</name>
    <name type="common">White spot disease agent</name>
    <name type="synonym">Ich</name>
    <dbReference type="NCBI Taxonomy" id="5932"/>
    <lineage>
        <taxon>Eukaryota</taxon>
        <taxon>Sar</taxon>
        <taxon>Alveolata</taxon>
        <taxon>Ciliophora</taxon>
        <taxon>Intramacronucleata</taxon>
        <taxon>Oligohymenophorea</taxon>
        <taxon>Hymenostomatida</taxon>
        <taxon>Ophryoglenina</taxon>
        <taxon>Ichthyophthirius</taxon>
    </lineage>
</organism>
<keyword evidence="1" id="KW-0175">Coiled coil</keyword>
<dbReference type="AlphaFoldDB" id="G0QYD9"/>